<dbReference type="EMBL" id="SLZU01000003">
    <property type="protein sequence ID" value="TCS65714.1"/>
    <property type="molecule type" value="Genomic_DNA"/>
</dbReference>
<sequence>MTARWHIQREEGRYLLSRRLPARFDVEATSVFPPMDPARLARQARQDVWRMLKGLRGFTPVIEVTLGHERVILRAGGQVPKGAALPKGINADLADLLSDPARRARWSTWAATNSRGRA</sequence>
<keyword evidence="2" id="KW-1185">Reference proteome</keyword>
<comment type="caution">
    <text evidence="1">The sequence shown here is derived from an EMBL/GenBank/DDBJ whole genome shotgun (WGS) entry which is preliminary data.</text>
</comment>
<evidence type="ECO:0000313" key="2">
    <source>
        <dbReference type="Proteomes" id="UP000295696"/>
    </source>
</evidence>
<accession>A0A4R3JI65</accession>
<dbReference type="RefSeq" id="WP_132243223.1">
    <property type="nucleotide sequence ID" value="NZ_SLZU01000003.1"/>
</dbReference>
<dbReference type="OrthoDB" id="7658483at2"/>
<name>A0A4R3JI65_9RHOB</name>
<evidence type="ECO:0000313" key="1">
    <source>
        <dbReference type="EMBL" id="TCS65714.1"/>
    </source>
</evidence>
<dbReference type="AlphaFoldDB" id="A0A4R3JI65"/>
<dbReference type="Proteomes" id="UP000295696">
    <property type="component" value="Unassembled WGS sequence"/>
</dbReference>
<gene>
    <name evidence="1" type="ORF">EDD52_103130</name>
</gene>
<protein>
    <submittedName>
        <fullName evidence="1">Uncharacterized protein</fullName>
    </submittedName>
</protein>
<proteinExistence type="predicted"/>
<reference evidence="1 2" key="1">
    <citation type="submission" date="2019-03" db="EMBL/GenBank/DDBJ databases">
        <title>Genomic Encyclopedia of Type Strains, Phase IV (KMG-IV): sequencing the most valuable type-strain genomes for metagenomic binning, comparative biology and taxonomic classification.</title>
        <authorList>
            <person name="Goeker M."/>
        </authorList>
    </citation>
    <scope>NUCLEOTIDE SEQUENCE [LARGE SCALE GENOMIC DNA]</scope>
    <source>
        <strain evidence="1 2">DSM 104836</strain>
    </source>
</reference>
<organism evidence="1 2">
    <name type="scientific">Primorskyibacter sedentarius</name>
    <dbReference type="NCBI Taxonomy" id="745311"/>
    <lineage>
        <taxon>Bacteria</taxon>
        <taxon>Pseudomonadati</taxon>
        <taxon>Pseudomonadota</taxon>
        <taxon>Alphaproteobacteria</taxon>
        <taxon>Rhodobacterales</taxon>
        <taxon>Roseobacteraceae</taxon>
        <taxon>Primorskyibacter</taxon>
    </lineage>
</organism>